<dbReference type="GO" id="GO:0046872">
    <property type="term" value="F:metal ion binding"/>
    <property type="evidence" value="ECO:0007669"/>
    <property type="project" value="UniProtKB-KW"/>
</dbReference>
<evidence type="ECO:0000259" key="12">
    <source>
        <dbReference type="Pfam" id="PF00962"/>
    </source>
</evidence>
<keyword evidence="14" id="KW-1185">Reference proteome</keyword>
<dbReference type="SUPFAM" id="SSF51556">
    <property type="entry name" value="Metallo-dependent hydrolases"/>
    <property type="match status" value="1"/>
</dbReference>
<dbReference type="Gene3D" id="3.20.20.140">
    <property type="entry name" value="Metal-dependent hydrolases"/>
    <property type="match status" value="1"/>
</dbReference>
<keyword evidence="10" id="KW-0862">Zinc</keyword>
<dbReference type="FunFam" id="3.20.20.140:FF:000017">
    <property type="entry name" value="Adenosine deaminase 2"/>
    <property type="match status" value="1"/>
</dbReference>
<dbReference type="Proteomes" id="UP000256964">
    <property type="component" value="Unassembled WGS sequence"/>
</dbReference>
<feature type="domain" description="Adenosine deaminase" evidence="12">
    <location>
        <begin position="202"/>
        <end position="506"/>
    </location>
</feature>
<dbReference type="InterPro" id="IPR001365">
    <property type="entry name" value="A_deaminase_dom"/>
</dbReference>
<dbReference type="EMBL" id="KZ857422">
    <property type="protein sequence ID" value="RDX47026.1"/>
    <property type="molecule type" value="Genomic_DNA"/>
</dbReference>
<evidence type="ECO:0000256" key="4">
    <source>
        <dbReference type="ARBA" id="ARBA00012784"/>
    </source>
</evidence>
<protein>
    <recommendedName>
        <fullName evidence="5">Adenosine deaminase</fullName>
        <ecNumber evidence="4">3.5.4.4</ecNumber>
    </recommendedName>
</protein>
<gene>
    <name evidence="13" type="ORF">OH76DRAFT_1485075</name>
</gene>
<evidence type="ECO:0000256" key="6">
    <source>
        <dbReference type="ARBA" id="ARBA00022525"/>
    </source>
</evidence>
<dbReference type="GO" id="GO:0006154">
    <property type="term" value="P:adenosine catabolic process"/>
    <property type="evidence" value="ECO:0007669"/>
    <property type="project" value="TreeGrafter"/>
</dbReference>
<dbReference type="GO" id="GO:0004000">
    <property type="term" value="F:adenosine deaminase activity"/>
    <property type="evidence" value="ECO:0007669"/>
    <property type="project" value="TreeGrafter"/>
</dbReference>
<dbReference type="Pfam" id="PF00962">
    <property type="entry name" value="A_deaminase"/>
    <property type="match status" value="1"/>
</dbReference>
<dbReference type="InterPro" id="IPR006650">
    <property type="entry name" value="A/AMP_deam_AS"/>
</dbReference>
<evidence type="ECO:0000256" key="3">
    <source>
        <dbReference type="ARBA" id="ARBA00006083"/>
    </source>
</evidence>
<comment type="cofactor">
    <cofactor evidence="1">
        <name>Zn(2+)</name>
        <dbReference type="ChEBI" id="CHEBI:29105"/>
    </cofactor>
</comment>
<dbReference type="GO" id="GO:0009168">
    <property type="term" value="P:purine ribonucleoside monophosphate biosynthetic process"/>
    <property type="evidence" value="ECO:0007669"/>
    <property type="project" value="InterPro"/>
</dbReference>
<dbReference type="GO" id="GO:0046103">
    <property type="term" value="P:inosine biosynthetic process"/>
    <property type="evidence" value="ECO:0007669"/>
    <property type="project" value="TreeGrafter"/>
</dbReference>
<dbReference type="PROSITE" id="PS00485">
    <property type="entry name" value="A_DEAMINASE"/>
    <property type="match status" value="1"/>
</dbReference>
<evidence type="ECO:0000313" key="13">
    <source>
        <dbReference type="EMBL" id="RDX47026.1"/>
    </source>
</evidence>
<comment type="subcellular location">
    <subcellularLocation>
        <location evidence="2">Secreted</location>
    </subcellularLocation>
</comment>
<reference evidence="13 14" key="1">
    <citation type="journal article" date="2018" name="Biotechnol. Biofuels">
        <title>Integrative visual omics of the white-rot fungus Polyporus brumalis exposes the biotechnological potential of its oxidative enzymes for delignifying raw plant biomass.</title>
        <authorList>
            <person name="Miyauchi S."/>
            <person name="Rancon A."/>
            <person name="Drula E."/>
            <person name="Hage H."/>
            <person name="Chaduli D."/>
            <person name="Favel A."/>
            <person name="Grisel S."/>
            <person name="Henrissat B."/>
            <person name="Herpoel-Gimbert I."/>
            <person name="Ruiz-Duenas F.J."/>
            <person name="Chevret D."/>
            <person name="Hainaut M."/>
            <person name="Lin J."/>
            <person name="Wang M."/>
            <person name="Pangilinan J."/>
            <person name="Lipzen A."/>
            <person name="Lesage-Meessen L."/>
            <person name="Navarro D."/>
            <person name="Riley R."/>
            <person name="Grigoriev I.V."/>
            <person name="Zhou S."/>
            <person name="Raouche S."/>
            <person name="Rosso M.N."/>
        </authorList>
    </citation>
    <scope>NUCLEOTIDE SEQUENCE [LARGE SCALE GENOMIC DNA]</scope>
    <source>
        <strain evidence="13 14">BRFM 1820</strain>
    </source>
</reference>
<dbReference type="PANTHER" id="PTHR11409">
    <property type="entry name" value="ADENOSINE DEAMINASE"/>
    <property type="match status" value="1"/>
</dbReference>
<dbReference type="InterPro" id="IPR006330">
    <property type="entry name" value="Ado/ade_deaminase"/>
</dbReference>
<evidence type="ECO:0000256" key="11">
    <source>
        <dbReference type="ARBA" id="ARBA00047764"/>
    </source>
</evidence>
<keyword evidence="8" id="KW-0732">Signal</keyword>
<sequence length="532" mass="60524">MDDEYIRERKRLIAEDRSLRVDALALAQATDAEKRAEEIVRRVRAEENDTVWGPDAPPIPGSMHVFPGMGFLTARDTILKTKLFEVVSKMPKGALLHAHLDAMVDARVLLRSALKYPAMHVRTAEKLTLANLRATLPEFRPLPENEWTSFESLVDDAYEPGTWVPLTSARETFGFGGPDAFDDWVVAALTINPSESYVTHNTVDKIWKTFGTTFAVGRGMSRYFPIYEDYLREFFRSSIEGGISYIESRMPLWYRYMIGPDGQENIPHREWMLAYDRAIKEVKEEFAQQGRGDEFLGSKVIYCTLRIATCEELDWYLEDCIALKQEFPHLICGFDLVGHEDPLKPLIYYIDPLKRFVQRQKEVGVHIPFIFHAGETLGDGTPADMNLYDAILLGTKRIGHGFSLVKHPRIMEICREREIAVEVCPISNEILRYTGSMPMHPLPILMNQGVHVALSSDDPAMFGNLGLSFDFFQVLVASEVTGLITLREISRDSLTYSCLDLEDKARALALHGQRWSKLIEWIISKFSGHLKA</sequence>
<dbReference type="OrthoDB" id="7202371at2759"/>
<accession>A0A371D3B0</accession>
<evidence type="ECO:0000256" key="1">
    <source>
        <dbReference type="ARBA" id="ARBA00001947"/>
    </source>
</evidence>
<keyword evidence="7" id="KW-0479">Metal-binding</keyword>
<name>A0A371D3B0_9APHY</name>
<dbReference type="InterPro" id="IPR032466">
    <property type="entry name" value="Metal_Hydrolase"/>
</dbReference>
<dbReference type="PANTHER" id="PTHR11409:SF39">
    <property type="entry name" value="ADENOSINE DEAMINASE 2"/>
    <property type="match status" value="1"/>
</dbReference>
<evidence type="ECO:0000256" key="5">
    <source>
        <dbReference type="ARBA" id="ARBA00018099"/>
    </source>
</evidence>
<organism evidence="13 14">
    <name type="scientific">Lentinus brumalis</name>
    <dbReference type="NCBI Taxonomy" id="2498619"/>
    <lineage>
        <taxon>Eukaryota</taxon>
        <taxon>Fungi</taxon>
        <taxon>Dikarya</taxon>
        <taxon>Basidiomycota</taxon>
        <taxon>Agaricomycotina</taxon>
        <taxon>Agaricomycetes</taxon>
        <taxon>Polyporales</taxon>
        <taxon>Polyporaceae</taxon>
        <taxon>Lentinus</taxon>
    </lineage>
</organism>
<evidence type="ECO:0000256" key="2">
    <source>
        <dbReference type="ARBA" id="ARBA00004613"/>
    </source>
</evidence>
<keyword evidence="6" id="KW-0964">Secreted</keyword>
<evidence type="ECO:0000256" key="7">
    <source>
        <dbReference type="ARBA" id="ARBA00022723"/>
    </source>
</evidence>
<proteinExistence type="inferred from homology"/>
<dbReference type="AlphaFoldDB" id="A0A371D3B0"/>
<evidence type="ECO:0000256" key="8">
    <source>
        <dbReference type="ARBA" id="ARBA00022729"/>
    </source>
</evidence>
<dbReference type="GO" id="GO:0005576">
    <property type="term" value="C:extracellular region"/>
    <property type="evidence" value="ECO:0007669"/>
    <property type="project" value="UniProtKB-SubCell"/>
</dbReference>
<evidence type="ECO:0000313" key="14">
    <source>
        <dbReference type="Proteomes" id="UP000256964"/>
    </source>
</evidence>
<dbReference type="STRING" id="139420.A0A371D3B0"/>
<keyword evidence="9 13" id="KW-0378">Hydrolase</keyword>
<comment type="catalytic activity">
    <reaction evidence="11">
        <text>adenosine + H2O + H(+) = inosine + NH4(+)</text>
        <dbReference type="Rhea" id="RHEA:24408"/>
        <dbReference type="ChEBI" id="CHEBI:15377"/>
        <dbReference type="ChEBI" id="CHEBI:15378"/>
        <dbReference type="ChEBI" id="CHEBI:16335"/>
        <dbReference type="ChEBI" id="CHEBI:17596"/>
        <dbReference type="ChEBI" id="CHEBI:28938"/>
        <dbReference type="EC" id="3.5.4.4"/>
    </reaction>
</comment>
<dbReference type="EC" id="3.5.4.4" evidence="4"/>
<evidence type="ECO:0000256" key="9">
    <source>
        <dbReference type="ARBA" id="ARBA00022801"/>
    </source>
</evidence>
<evidence type="ECO:0000256" key="10">
    <source>
        <dbReference type="ARBA" id="ARBA00022833"/>
    </source>
</evidence>
<comment type="similarity">
    <text evidence="3">Belongs to the metallo-dependent hydrolases superfamily. Adenosine and AMP deaminases family. ADGF subfamily.</text>
</comment>